<accession>I3TEB6</accession>
<reference evidence="2 3" key="1">
    <citation type="journal article" date="2012" name="J. Bacteriol.">
        <title>Complete genome sequence of the hyperthermophilic cellulolytic Crenarchaeon 'Thermogladius cellulolyticus' 1633.</title>
        <authorList>
            <person name="Mardanov A.V."/>
            <person name="Kochetkova T.V."/>
            <person name="Beletsky A.V."/>
            <person name="Bonch-Osmolovskaya E.A."/>
            <person name="Ravin N.V."/>
            <person name="Skryabin K.G."/>
        </authorList>
    </citation>
    <scope>NUCLEOTIDE SEQUENCE [LARGE SCALE GENOMIC DNA]</scope>
    <source>
        <strain evidence="3">DSM 22663 / VKM B-2946 / 1633</strain>
    </source>
</reference>
<keyword evidence="3" id="KW-1185">Reference proteome</keyword>
<evidence type="ECO:0000259" key="1">
    <source>
        <dbReference type="Pfam" id="PF01882"/>
    </source>
</evidence>
<dbReference type="InterPro" id="IPR027417">
    <property type="entry name" value="P-loop_NTPase"/>
</dbReference>
<dbReference type="HOGENOM" id="CLU_625015_0_0_2"/>
<protein>
    <recommendedName>
        <fullName evidence="1">DUF58 domain-containing protein</fullName>
    </recommendedName>
</protein>
<proteinExistence type="predicted"/>
<feature type="domain" description="DUF58" evidence="1">
    <location>
        <begin position="204"/>
        <end position="356"/>
    </location>
</feature>
<dbReference type="InterPro" id="IPR002881">
    <property type="entry name" value="DUF58"/>
</dbReference>
<dbReference type="STRING" id="1184251.TCELL_0680"/>
<dbReference type="OrthoDB" id="19186at2157"/>
<dbReference type="SUPFAM" id="SSF53300">
    <property type="entry name" value="vWA-like"/>
    <property type="match status" value="1"/>
</dbReference>
<sequence length="445" mass="50281">MREESPVHSTHRARVLYIVSFLVLLSGFVSNNGSLVMVALVVLAFLFGLRAYVTYVAAGLRDLKVEFDHDTPIDNGEFEVRVVIKNPGIAPLAFVEYNVRHSPFLKFVKGATRGFIAVPAKSEVVIRMVCHGRVGRHRIGPLELQARDVFGLFKTRPYNTGAYTYIRIPPSYQVAVLRRLAAYARSVGLSRSRIAGAGVEFHSLRDYKPGDELKRIEWRKSVKLNRLVVRQTEREAQQNVYILLDSSHVMLVGPYARTVFEHMSRAMSAIVAYLAQRGDNFQVIVFGARRLVAMPTLMRSNAGLRVALEAMSSVDFEEVVKEERARSLLEAYNLLLMSLKRERNIIIIATVVDSQEYYETLVKVVKELAGLKNIVYVVNPVITSYDMIGIPMWARGLYSLKTHELLTKQLNYSKLLRKSGVNTVVVTSLDAPMKIATLIEQYRSR</sequence>
<dbReference type="Pfam" id="PF01882">
    <property type="entry name" value="DUF58"/>
    <property type="match status" value="1"/>
</dbReference>
<dbReference type="KEGG" id="thg:TCELL_0680"/>
<name>I3TEB6_THEC1</name>
<dbReference type="RefSeq" id="WP_014737354.1">
    <property type="nucleotide sequence ID" value="NC_017954.1"/>
</dbReference>
<dbReference type="InterPro" id="IPR036465">
    <property type="entry name" value="vWFA_dom_sf"/>
</dbReference>
<evidence type="ECO:0000313" key="2">
    <source>
        <dbReference type="EMBL" id="AFK51104.1"/>
    </source>
</evidence>
<gene>
    <name evidence="2" type="ordered locus">TCELL_0680</name>
</gene>
<dbReference type="Proteomes" id="UP000005270">
    <property type="component" value="Chromosome"/>
</dbReference>
<organism evidence="2 3">
    <name type="scientific">Thermogladius calderae (strain DSM 22663 / VKM B-2946 / 1633)</name>
    <dbReference type="NCBI Taxonomy" id="1184251"/>
    <lineage>
        <taxon>Archaea</taxon>
        <taxon>Thermoproteota</taxon>
        <taxon>Thermoprotei</taxon>
        <taxon>Desulfurococcales</taxon>
        <taxon>Desulfurococcaceae</taxon>
        <taxon>Thermogladius</taxon>
    </lineage>
</organism>
<dbReference type="AlphaFoldDB" id="I3TEB6"/>
<dbReference type="GeneID" id="13012993"/>
<dbReference type="InParanoid" id="I3TEB6"/>
<dbReference type="PANTHER" id="PTHR34351">
    <property type="entry name" value="SLR1927 PROTEIN-RELATED"/>
    <property type="match status" value="1"/>
</dbReference>
<dbReference type="Gene3D" id="3.40.50.300">
    <property type="entry name" value="P-loop containing nucleotide triphosphate hydrolases"/>
    <property type="match status" value="1"/>
</dbReference>
<dbReference type="EMBL" id="CP003531">
    <property type="protein sequence ID" value="AFK51104.1"/>
    <property type="molecule type" value="Genomic_DNA"/>
</dbReference>
<evidence type="ECO:0000313" key="3">
    <source>
        <dbReference type="Proteomes" id="UP000005270"/>
    </source>
</evidence>
<dbReference type="eggNOG" id="arCOG02742">
    <property type="taxonomic scope" value="Archaea"/>
</dbReference>